<proteinExistence type="predicted"/>
<evidence type="ECO:0008006" key="3">
    <source>
        <dbReference type="Google" id="ProtNLM"/>
    </source>
</evidence>
<name>A0ABP9PPV6_9BACT</name>
<reference evidence="2" key="1">
    <citation type="journal article" date="2019" name="Int. J. Syst. Evol. Microbiol.">
        <title>The Global Catalogue of Microorganisms (GCM) 10K type strain sequencing project: providing services to taxonomists for standard genome sequencing and annotation.</title>
        <authorList>
            <consortium name="The Broad Institute Genomics Platform"/>
            <consortium name="The Broad Institute Genome Sequencing Center for Infectious Disease"/>
            <person name="Wu L."/>
            <person name="Ma J."/>
        </authorList>
    </citation>
    <scope>NUCLEOTIDE SEQUENCE [LARGE SCALE GENOMIC DNA]</scope>
    <source>
        <strain evidence="2">JCM 18053</strain>
    </source>
</reference>
<comment type="caution">
    <text evidence="1">The sequence shown here is derived from an EMBL/GenBank/DDBJ whole genome shotgun (WGS) entry which is preliminary data.</text>
</comment>
<gene>
    <name evidence="1" type="ORF">GCM10023213_48760</name>
</gene>
<evidence type="ECO:0000313" key="1">
    <source>
        <dbReference type="EMBL" id="GAA5150161.1"/>
    </source>
</evidence>
<dbReference type="Proteomes" id="UP001499852">
    <property type="component" value="Unassembled WGS sequence"/>
</dbReference>
<accession>A0ABP9PPV6</accession>
<keyword evidence="2" id="KW-1185">Reference proteome</keyword>
<sequence>MVYDKTSFTTMPVILDPQTEKRNKIRQWETTAIGLQEAEARHLVRYSSITHWRNWTCREALYDFAQQSAQASPTLVRIDEKRLALFTPRRTR</sequence>
<evidence type="ECO:0000313" key="2">
    <source>
        <dbReference type="Proteomes" id="UP001499852"/>
    </source>
</evidence>
<organism evidence="1 2">
    <name type="scientific">Prosthecobacter algae</name>
    <dbReference type="NCBI Taxonomy" id="1144682"/>
    <lineage>
        <taxon>Bacteria</taxon>
        <taxon>Pseudomonadati</taxon>
        <taxon>Verrucomicrobiota</taxon>
        <taxon>Verrucomicrobiia</taxon>
        <taxon>Verrucomicrobiales</taxon>
        <taxon>Verrucomicrobiaceae</taxon>
        <taxon>Prosthecobacter</taxon>
    </lineage>
</organism>
<dbReference type="EMBL" id="BAABIA010000018">
    <property type="protein sequence ID" value="GAA5150161.1"/>
    <property type="molecule type" value="Genomic_DNA"/>
</dbReference>
<protein>
    <recommendedName>
        <fullName evidence="3">Transposase</fullName>
    </recommendedName>
</protein>